<evidence type="ECO:0000256" key="6">
    <source>
        <dbReference type="PIRSR" id="PIRSR600821-52"/>
    </source>
</evidence>
<dbReference type="GO" id="GO:0030170">
    <property type="term" value="F:pyridoxal phosphate binding"/>
    <property type="evidence" value="ECO:0007669"/>
    <property type="project" value="UniProtKB-UniRule"/>
</dbReference>
<comment type="function">
    <text evidence="4">Catalyzes the interconversion of L-alanine and D-alanine. May also act on other amino acids.</text>
</comment>
<dbReference type="InterPro" id="IPR029066">
    <property type="entry name" value="PLP-binding_barrel"/>
</dbReference>
<dbReference type="PANTHER" id="PTHR30511:SF0">
    <property type="entry name" value="ALANINE RACEMASE, CATABOLIC-RELATED"/>
    <property type="match status" value="1"/>
</dbReference>
<evidence type="ECO:0000313" key="8">
    <source>
        <dbReference type="EMBL" id="OYD17145.1"/>
    </source>
</evidence>
<dbReference type="Pfam" id="PF00842">
    <property type="entry name" value="Ala_racemase_C"/>
    <property type="match status" value="1"/>
</dbReference>
<keyword evidence="2 4" id="KW-0663">Pyridoxal phosphate</keyword>
<dbReference type="InterPro" id="IPR011079">
    <property type="entry name" value="Ala_racemase_C"/>
</dbReference>
<dbReference type="UniPathway" id="UPA00042">
    <property type="reaction ID" value="UER00497"/>
</dbReference>
<dbReference type="PRINTS" id="PR00992">
    <property type="entry name" value="ALARACEMASE"/>
</dbReference>
<protein>
    <recommendedName>
        <fullName evidence="4">Alanine racemase</fullName>
        <ecNumber evidence="4">5.1.1.1</ecNumber>
    </recommendedName>
</protein>
<feature type="modified residue" description="N6-(pyridoxal phosphate)lysine" evidence="4 5">
    <location>
        <position position="54"/>
    </location>
</feature>
<dbReference type="Gene3D" id="2.40.37.10">
    <property type="entry name" value="Lyase, Ornithine Decarboxylase, Chain A, domain 1"/>
    <property type="match status" value="1"/>
</dbReference>
<evidence type="ECO:0000256" key="3">
    <source>
        <dbReference type="ARBA" id="ARBA00023235"/>
    </source>
</evidence>
<evidence type="ECO:0000256" key="1">
    <source>
        <dbReference type="ARBA" id="ARBA00001933"/>
    </source>
</evidence>
<dbReference type="SUPFAM" id="SSF50621">
    <property type="entry name" value="Alanine racemase C-terminal domain-like"/>
    <property type="match status" value="1"/>
</dbReference>
<feature type="domain" description="Alanine racemase C-terminal" evidence="7">
    <location>
        <begin position="263"/>
        <end position="391"/>
    </location>
</feature>
<dbReference type="HAMAP" id="MF_01201">
    <property type="entry name" value="Ala_racemase"/>
    <property type="match status" value="1"/>
</dbReference>
<keyword evidence="3 4" id="KW-0413">Isomerase</keyword>
<evidence type="ECO:0000256" key="5">
    <source>
        <dbReference type="PIRSR" id="PIRSR600821-50"/>
    </source>
</evidence>
<evidence type="ECO:0000313" key="9">
    <source>
        <dbReference type="Proteomes" id="UP000215559"/>
    </source>
</evidence>
<accession>A0A235C027</accession>
<dbReference type="CDD" id="cd00430">
    <property type="entry name" value="PLPDE_III_AR"/>
    <property type="match status" value="1"/>
</dbReference>
<dbReference type="AlphaFoldDB" id="A0A235C027"/>
<comment type="caution">
    <text evidence="8">The sequence shown here is derived from an EMBL/GenBank/DDBJ whole genome shotgun (WGS) entry which is preliminary data.</text>
</comment>
<comment type="similarity">
    <text evidence="4">Belongs to the alanine racemase family.</text>
</comment>
<feature type="binding site" evidence="4 6">
    <location>
        <position position="332"/>
    </location>
    <ligand>
        <name>substrate</name>
    </ligand>
</feature>
<dbReference type="InterPro" id="IPR000821">
    <property type="entry name" value="Ala_racemase"/>
</dbReference>
<dbReference type="EC" id="5.1.1.1" evidence="4"/>
<dbReference type="GO" id="GO:0008784">
    <property type="term" value="F:alanine racemase activity"/>
    <property type="evidence" value="ECO:0007669"/>
    <property type="project" value="UniProtKB-UniRule"/>
</dbReference>
<sequence>MKHNHLVDKDPTRLYIPLMDFGRIWAEINLDALNYNLGRVRKLAGKRKLMFAVKADAYGHGLREIAREIYERVDAFGVAGVEEGINLRNAGIKNTPILILSPAPYEEIPEIFEHHLTPSVTETGFARRISLEAKKRNTELGVHIEIDTGMGRTGVSVSEAFGFIKQVSELPGLRIEGVFTHFPTADSDILFSETQLGEYYQLLARIEKQGFNNILRHAANSAGLLNLPESHLDMIRPGLIVYGILPESYHSGKRKTDLDLIPVMSLRSRIVNLRDFPKGVSISYERNYFTSRDSRIAVITAGYGDGYPYALTNRGEAIVNGKRARIAGNVCMDLTMLDVTGIPDIEIGDPVTLLGSAEGNTITANELAAWAQTIPYEIICQVSPRVPRIYIRNGKVTKVKKLLSSYGKKQ</sequence>
<dbReference type="InterPro" id="IPR001608">
    <property type="entry name" value="Ala_racemase_N"/>
</dbReference>
<gene>
    <name evidence="8" type="primary">alr</name>
    <name evidence="8" type="ORF">CH330_00740</name>
</gene>
<dbReference type="GO" id="GO:0030632">
    <property type="term" value="P:D-alanine biosynthetic process"/>
    <property type="evidence" value="ECO:0007669"/>
    <property type="project" value="UniProtKB-UniRule"/>
</dbReference>
<dbReference type="SMART" id="SM01005">
    <property type="entry name" value="Ala_racemase_C"/>
    <property type="match status" value="1"/>
</dbReference>
<proteinExistence type="inferred from homology"/>
<dbReference type="InterPro" id="IPR020622">
    <property type="entry name" value="Ala_racemase_pyridoxalP-BS"/>
</dbReference>
<dbReference type="NCBIfam" id="TIGR00492">
    <property type="entry name" value="alr"/>
    <property type="match status" value="1"/>
</dbReference>
<feature type="binding site" evidence="4 6">
    <location>
        <position position="152"/>
    </location>
    <ligand>
        <name>substrate</name>
    </ligand>
</feature>
<dbReference type="PANTHER" id="PTHR30511">
    <property type="entry name" value="ALANINE RACEMASE"/>
    <property type="match status" value="1"/>
</dbReference>
<organism evidence="8 9">
    <name type="scientific">candidate division WOR-3 bacterium JGI_Cruoil_03_51_56</name>
    <dbReference type="NCBI Taxonomy" id="1973747"/>
    <lineage>
        <taxon>Bacteria</taxon>
        <taxon>Bacteria division WOR-3</taxon>
    </lineage>
</organism>
<feature type="active site" description="Proton acceptor; specific for D-alanine" evidence="4">
    <location>
        <position position="54"/>
    </location>
</feature>
<name>A0A235C027_UNCW3</name>
<comment type="cofactor">
    <cofactor evidence="1 4 5">
        <name>pyridoxal 5'-phosphate</name>
        <dbReference type="ChEBI" id="CHEBI:597326"/>
    </cofactor>
</comment>
<dbReference type="SUPFAM" id="SSF51419">
    <property type="entry name" value="PLP-binding barrel"/>
    <property type="match status" value="1"/>
</dbReference>
<dbReference type="Proteomes" id="UP000215559">
    <property type="component" value="Unassembled WGS sequence"/>
</dbReference>
<dbReference type="EMBL" id="NOZP01000018">
    <property type="protein sequence ID" value="OYD17145.1"/>
    <property type="molecule type" value="Genomic_DNA"/>
</dbReference>
<dbReference type="InterPro" id="IPR009006">
    <property type="entry name" value="Ala_racemase/Decarboxylase_C"/>
</dbReference>
<dbReference type="FunFam" id="3.20.20.10:FF:000002">
    <property type="entry name" value="Alanine racemase"/>
    <property type="match status" value="1"/>
</dbReference>
<feature type="active site" description="Proton acceptor; specific for L-alanine" evidence="4">
    <location>
        <position position="284"/>
    </location>
</feature>
<evidence type="ECO:0000259" key="7">
    <source>
        <dbReference type="SMART" id="SM01005"/>
    </source>
</evidence>
<evidence type="ECO:0000256" key="2">
    <source>
        <dbReference type="ARBA" id="ARBA00022898"/>
    </source>
</evidence>
<comment type="catalytic activity">
    <reaction evidence="4">
        <text>L-alanine = D-alanine</text>
        <dbReference type="Rhea" id="RHEA:20249"/>
        <dbReference type="ChEBI" id="CHEBI:57416"/>
        <dbReference type="ChEBI" id="CHEBI:57972"/>
        <dbReference type="EC" id="5.1.1.1"/>
    </reaction>
</comment>
<comment type="pathway">
    <text evidence="4">Amino-acid biosynthesis; D-alanine biosynthesis; D-alanine from L-alanine: step 1/1.</text>
</comment>
<dbReference type="GO" id="GO:0005829">
    <property type="term" value="C:cytosol"/>
    <property type="evidence" value="ECO:0007669"/>
    <property type="project" value="TreeGrafter"/>
</dbReference>
<dbReference type="Gene3D" id="3.20.20.10">
    <property type="entry name" value="Alanine racemase"/>
    <property type="match status" value="1"/>
</dbReference>
<dbReference type="PROSITE" id="PS00395">
    <property type="entry name" value="ALANINE_RACEMASE"/>
    <property type="match status" value="1"/>
</dbReference>
<dbReference type="Pfam" id="PF01168">
    <property type="entry name" value="Ala_racemase_N"/>
    <property type="match status" value="1"/>
</dbReference>
<evidence type="ECO:0000256" key="4">
    <source>
        <dbReference type="HAMAP-Rule" id="MF_01201"/>
    </source>
</evidence>
<reference evidence="8 9" key="1">
    <citation type="submission" date="2017-07" db="EMBL/GenBank/DDBJ databases">
        <title>Recovery of genomes from metagenomes via a dereplication, aggregation, and scoring strategy.</title>
        <authorList>
            <person name="Sieber C.M."/>
            <person name="Probst A.J."/>
            <person name="Sharrar A."/>
            <person name="Thomas B.C."/>
            <person name="Hess M."/>
            <person name="Tringe S.G."/>
            <person name="Banfield J.F."/>
        </authorList>
    </citation>
    <scope>NUCLEOTIDE SEQUENCE [LARGE SCALE GENOMIC DNA]</scope>
    <source>
        <strain evidence="8">JGI_Cruoil_03_51_56</strain>
    </source>
</reference>